<keyword evidence="1" id="KW-0812">Transmembrane</keyword>
<keyword evidence="1" id="KW-1133">Transmembrane helix</keyword>
<accession>A0AAD7AWE9</accession>
<protein>
    <submittedName>
        <fullName evidence="2">Uncharacterized protein</fullName>
    </submittedName>
</protein>
<organism evidence="2 3">
    <name type="scientific">Mycena rosella</name>
    <name type="common">Pink bonnet</name>
    <name type="synonym">Agaricus rosellus</name>
    <dbReference type="NCBI Taxonomy" id="1033263"/>
    <lineage>
        <taxon>Eukaryota</taxon>
        <taxon>Fungi</taxon>
        <taxon>Dikarya</taxon>
        <taxon>Basidiomycota</taxon>
        <taxon>Agaricomycotina</taxon>
        <taxon>Agaricomycetes</taxon>
        <taxon>Agaricomycetidae</taxon>
        <taxon>Agaricales</taxon>
        <taxon>Marasmiineae</taxon>
        <taxon>Mycenaceae</taxon>
        <taxon>Mycena</taxon>
    </lineage>
</organism>
<comment type="caution">
    <text evidence="2">The sequence shown here is derived from an EMBL/GenBank/DDBJ whole genome shotgun (WGS) entry which is preliminary data.</text>
</comment>
<name>A0AAD7AWE9_MYCRO</name>
<gene>
    <name evidence="2" type="ORF">B0H17DRAFT_1223216</name>
</gene>
<reference evidence="2" key="1">
    <citation type="submission" date="2023-03" db="EMBL/GenBank/DDBJ databases">
        <title>Massive genome expansion in bonnet fungi (Mycena s.s.) driven by repeated elements and novel gene families across ecological guilds.</title>
        <authorList>
            <consortium name="Lawrence Berkeley National Laboratory"/>
            <person name="Harder C.B."/>
            <person name="Miyauchi S."/>
            <person name="Viragh M."/>
            <person name="Kuo A."/>
            <person name="Thoen E."/>
            <person name="Andreopoulos B."/>
            <person name="Lu D."/>
            <person name="Skrede I."/>
            <person name="Drula E."/>
            <person name="Henrissat B."/>
            <person name="Morin E."/>
            <person name="Kohler A."/>
            <person name="Barry K."/>
            <person name="LaButti K."/>
            <person name="Morin E."/>
            <person name="Salamov A."/>
            <person name="Lipzen A."/>
            <person name="Mereny Z."/>
            <person name="Hegedus B."/>
            <person name="Baldrian P."/>
            <person name="Stursova M."/>
            <person name="Weitz H."/>
            <person name="Taylor A."/>
            <person name="Grigoriev I.V."/>
            <person name="Nagy L.G."/>
            <person name="Martin F."/>
            <person name="Kauserud H."/>
        </authorList>
    </citation>
    <scope>NUCLEOTIDE SEQUENCE</scope>
    <source>
        <strain evidence="2">CBHHK067</strain>
    </source>
</reference>
<evidence type="ECO:0000256" key="1">
    <source>
        <dbReference type="SAM" id="Phobius"/>
    </source>
</evidence>
<sequence>MKPKPQVSRGYQYFVGCSGWTTKFRQGHQTHSIPDNMDKNLVANALVGLPVTDDPSKDTPPYSGIIHPHTGGKKKHYSHAHIVNGMQVQGQIQNYPCPAIRSIYVPKDLSVRKVLIVYNDIGHNHPMPALTKLLFGLKDTYRGCIKSYGVLRATVAKIDNTQSTKMLLDRKTLSAYAPPLHNKRVKRNILQTSFMPKKLRSTQMTSASTLLNDPGVTSFDGDTMYKGIESKLNEWELSLFAKVVQRGSFFYSPFVILQTVIFLTAASVVRAYITGTSADFFEILFDELQRIKCEVTGKPLPFKRFVPDGNLLVTNVDMDIAQLMGLCRSALKFSDPEYSGIPRDNPPEQLTPEFIKVCWRQGKE</sequence>
<dbReference type="EMBL" id="JARKIE010001623">
    <property type="protein sequence ID" value="KAJ7601342.1"/>
    <property type="molecule type" value="Genomic_DNA"/>
</dbReference>
<keyword evidence="3" id="KW-1185">Reference proteome</keyword>
<evidence type="ECO:0000313" key="2">
    <source>
        <dbReference type="EMBL" id="KAJ7601342.1"/>
    </source>
</evidence>
<dbReference type="AlphaFoldDB" id="A0AAD7AWE9"/>
<keyword evidence="1" id="KW-0472">Membrane</keyword>
<feature type="transmembrane region" description="Helical" evidence="1">
    <location>
        <begin position="249"/>
        <end position="273"/>
    </location>
</feature>
<proteinExistence type="predicted"/>
<evidence type="ECO:0000313" key="3">
    <source>
        <dbReference type="Proteomes" id="UP001221757"/>
    </source>
</evidence>
<dbReference type="Proteomes" id="UP001221757">
    <property type="component" value="Unassembled WGS sequence"/>
</dbReference>